<evidence type="ECO:0000256" key="3">
    <source>
        <dbReference type="ARBA" id="ARBA00023136"/>
    </source>
</evidence>
<proteinExistence type="predicted"/>
<organism evidence="8 9">
    <name type="scientific">Amazona collaria</name>
    <name type="common">yellow-billed parrot</name>
    <dbReference type="NCBI Taxonomy" id="241587"/>
    <lineage>
        <taxon>Eukaryota</taxon>
        <taxon>Metazoa</taxon>
        <taxon>Chordata</taxon>
        <taxon>Craniata</taxon>
        <taxon>Vertebrata</taxon>
        <taxon>Euteleostomi</taxon>
        <taxon>Archelosauria</taxon>
        <taxon>Archosauria</taxon>
        <taxon>Dinosauria</taxon>
        <taxon>Saurischia</taxon>
        <taxon>Theropoda</taxon>
        <taxon>Coelurosauria</taxon>
        <taxon>Aves</taxon>
        <taxon>Neognathae</taxon>
        <taxon>Neoaves</taxon>
        <taxon>Telluraves</taxon>
        <taxon>Australaves</taxon>
        <taxon>Psittaciformes</taxon>
        <taxon>Psittacidae</taxon>
        <taxon>Amazona</taxon>
    </lineage>
</organism>
<feature type="domain" description="Ig-like" evidence="7">
    <location>
        <begin position="29"/>
        <end position="121"/>
    </location>
</feature>
<dbReference type="InterPro" id="IPR050671">
    <property type="entry name" value="CD300_family_receptors"/>
</dbReference>
<dbReference type="Proteomes" id="UP000694522">
    <property type="component" value="Unplaced"/>
</dbReference>
<keyword evidence="9" id="KW-1185">Reference proteome</keyword>
<name>A0A8B9F3N8_9PSIT</name>
<dbReference type="InterPro" id="IPR003599">
    <property type="entry name" value="Ig_sub"/>
</dbReference>
<comment type="subcellular location">
    <subcellularLocation>
        <location evidence="1">Membrane</location>
    </subcellularLocation>
</comment>
<dbReference type="InterPro" id="IPR036179">
    <property type="entry name" value="Ig-like_dom_sf"/>
</dbReference>
<protein>
    <recommendedName>
        <fullName evidence="7">Ig-like domain-containing protein</fullName>
    </recommendedName>
</protein>
<keyword evidence="6" id="KW-0732">Signal</keyword>
<dbReference type="InterPro" id="IPR013783">
    <property type="entry name" value="Ig-like_fold"/>
</dbReference>
<reference evidence="8" key="1">
    <citation type="submission" date="2025-08" db="UniProtKB">
        <authorList>
            <consortium name="Ensembl"/>
        </authorList>
    </citation>
    <scope>IDENTIFICATION</scope>
</reference>
<accession>A0A8B9F3N8</accession>
<reference evidence="8" key="2">
    <citation type="submission" date="2025-09" db="UniProtKB">
        <authorList>
            <consortium name="Ensembl"/>
        </authorList>
    </citation>
    <scope>IDENTIFICATION</scope>
</reference>
<dbReference type="GO" id="GO:0005886">
    <property type="term" value="C:plasma membrane"/>
    <property type="evidence" value="ECO:0007669"/>
    <property type="project" value="TreeGrafter"/>
</dbReference>
<dbReference type="PROSITE" id="PS50835">
    <property type="entry name" value="IG_LIKE"/>
    <property type="match status" value="1"/>
</dbReference>
<dbReference type="GO" id="GO:0004888">
    <property type="term" value="F:transmembrane signaling receptor activity"/>
    <property type="evidence" value="ECO:0007669"/>
    <property type="project" value="TreeGrafter"/>
</dbReference>
<evidence type="ECO:0000259" key="7">
    <source>
        <dbReference type="PROSITE" id="PS50835"/>
    </source>
</evidence>
<feature type="compositionally biased region" description="Low complexity" evidence="4">
    <location>
        <begin position="125"/>
        <end position="136"/>
    </location>
</feature>
<dbReference type="Gene3D" id="2.60.40.10">
    <property type="entry name" value="Immunoglobulins"/>
    <property type="match status" value="1"/>
</dbReference>
<evidence type="ECO:0000256" key="1">
    <source>
        <dbReference type="ARBA" id="ARBA00004370"/>
    </source>
</evidence>
<dbReference type="AlphaFoldDB" id="A0A8B9F3N8"/>
<feature type="transmembrane region" description="Helical" evidence="5">
    <location>
        <begin position="186"/>
        <end position="208"/>
    </location>
</feature>
<feature type="chain" id="PRO_5034174153" description="Ig-like domain-containing protein" evidence="6">
    <location>
        <begin position="18"/>
        <end position="323"/>
    </location>
</feature>
<evidence type="ECO:0000256" key="5">
    <source>
        <dbReference type="SAM" id="Phobius"/>
    </source>
</evidence>
<feature type="signal peptide" evidence="6">
    <location>
        <begin position="1"/>
        <end position="17"/>
    </location>
</feature>
<dbReference type="Ensembl" id="ENSACOT00000001400.1">
    <property type="protein sequence ID" value="ENSACOP00000001354.1"/>
    <property type="gene ID" value="ENSACOG00000000987.1"/>
</dbReference>
<keyword evidence="5" id="KW-1133">Transmembrane helix</keyword>
<dbReference type="InterPro" id="IPR007110">
    <property type="entry name" value="Ig-like_dom"/>
</dbReference>
<evidence type="ECO:0000256" key="2">
    <source>
        <dbReference type="ARBA" id="ARBA00022692"/>
    </source>
</evidence>
<dbReference type="PANTHER" id="PTHR11860">
    <property type="entry name" value="POLYMERIC-IMMUNOGLOBULIN RECEPTOR"/>
    <property type="match status" value="1"/>
</dbReference>
<keyword evidence="2 5" id="KW-0812">Transmembrane</keyword>
<evidence type="ECO:0000313" key="9">
    <source>
        <dbReference type="Proteomes" id="UP000694522"/>
    </source>
</evidence>
<keyword evidence="3 5" id="KW-0472">Membrane</keyword>
<dbReference type="PANTHER" id="PTHR11860:SF87">
    <property type="entry name" value="CMRF35-LIKE MOLECULE 8"/>
    <property type="match status" value="1"/>
</dbReference>
<evidence type="ECO:0000256" key="4">
    <source>
        <dbReference type="SAM" id="MobiDB-lite"/>
    </source>
</evidence>
<dbReference type="InterPro" id="IPR013106">
    <property type="entry name" value="Ig_V-set"/>
</dbReference>
<evidence type="ECO:0000313" key="8">
    <source>
        <dbReference type="Ensembl" id="ENSACOP00000001354.1"/>
    </source>
</evidence>
<feature type="region of interest" description="Disordered" evidence="4">
    <location>
        <begin position="123"/>
        <end position="175"/>
    </location>
</feature>
<evidence type="ECO:0000256" key="6">
    <source>
        <dbReference type="SAM" id="SignalP"/>
    </source>
</evidence>
<dbReference type="Pfam" id="PF07686">
    <property type="entry name" value="V-set"/>
    <property type="match status" value="1"/>
</dbReference>
<dbReference type="SMART" id="SM00409">
    <property type="entry name" value="IG"/>
    <property type="match status" value="1"/>
</dbReference>
<sequence length="323" mass="35024">MRLLPLLAWALLPGCWAVMGPGAVRGFVGESLSVTCAYQPGDERMPKFWCYQGSVFTCDTDIALTSELSPVVRRGRVTIKDSREQRVFTVTIKDLVVKDSGTYRCGVRTGKLKRDKSADVQVIVSPAPSSSSPASPYGSTTEHPDFTSSVSVPTQANPQGEALQPGSNLSHHKGSSLPHLDVVEHILTPGIVVVLLLLAVAVGVLIILTRKRKKAAPSGTAVEMDRTGSVSHTGADALNYADINHRESTAESQLYSNTEALRCLADTATEYMEVKQSDKHLEEKKEPTYATVHKSRLVQQEIYANVLSAPQPGEEPQSTVQRE</sequence>
<dbReference type="SUPFAM" id="SSF48726">
    <property type="entry name" value="Immunoglobulin"/>
    <property type="match status" value="1"/>
</dbReference>
<feature type="compositionally biased region" description="Polar residues" evidence="4">
    <location>
        <begin position="137"/>
        <end position="158"/>
    </location>
</feature>